<dbReference type="Pfam" id="PF00440">
    <property type="entry name" value="TetR_N"/>
    <property type="match status" value="1"/>
</dbReference>
<keyword evidence="2 4" id="KW-0238">DNA-binding</keyword>
<evidence type="ECO:0000256" key="3">
    <source>
        <dbReference type="ARBA" id="ARBA00023163"/>
    </source>
</evidence>
<dbReference type="InterPro" id="IPR009057">
    <property type="entry name" value="Homeodomain-like_sf"/>
</dbReference>
<keyword evidence="3" id="KW-0804">Transcription</keyword>
<dbReference type="PANTHER" id="PTHR30055">
    <property type="entry name" value="HTH-TYPE TRANSCRIPTIONAL REGULATOR RUTR"/>
    <property type="match status" value="1"/>
</dbReference>
<evidence type="ECO:0000256" key="1">
    <source>
        <dbReference type="ARBA" id="ARBA00023015"/>
    </source>
</evidence>
<proteinExistence type="predicted"/>
<dbReference type="InterPro" id="IPR036271">
    <property type="entry name" value="Tet_transcr_reg_TetR-rel_C_sf"/>
</dbReference>
<dbReference type="EMBL" id="CP043869">
    <property type="protein sequence ID" value="QEQ96672.1"/>
    <property type="molecule type" value="Genomic_DNA"/>
</dbReference>
<dbReference type="AlphaFoldDB" id="A0A5P1RBK8"/>
<dbReference type="OrthoDB" id="9151800at2"/>
<keyword evidence="1" id="KW-0805">Transcription regulation</keyword>
<evidence type="ECO:0000313" key="7">
    <source>
        <dbReference type="Proteomes" id="UP000324760"/>
    </source>
</evidence>
<dbReference type="PRINTS" id="PR00455">
    <property type="entry name" value="HTHTETR"/>
</dbReference>
<evidence type="ECO:0000259" key="5">
    <source>
        <dbReference type="PROSITE" id="PS50977"/>
    </source>
</evidence>
<organism evidence="6 7">
    <name type="scientific">Neptunomonas concharum</name>
    <dbReference type="NCBI Taxonomy" id="1031538"/>
    <lineage>
        <taxon>Bacteria</taxon>
        <taxon>Pseudomonadati</taxon>
        <taxon>Pseudomonadota</taxon>
        <taxon>Gammaproteobacteria</taxon>
        <taxon>Oceanospirillales</taxon>
        <taxon>Oceanospirillaceae</taxon>
        <taxon>Neptunomonas</taxon>
    </lineage>
</organism>
<dbReference type="Gene3D" id="1.10.10.60">
    <property type="entry name" value="Homeodomain-like"/>
    <property type="match status" value="1"/>
</dbReference>
<dbReference type="GO" id="GO:0000976">
    <property type="term" value="F:transcription cis-regulatory region binding"/>
    <property type="evidence" value="ECO:0007669"/>
    <property type="project" value="TreeGrafter"/>
</dbReference>
<feature type="DNA-binding region" description="H-T-H motif" evidence="4">
    <location>
        <begin position="31"/>
        <end position="50"/>
    </location>
</feature>
<gene>
    <name evidence="6" type="ORF">F0U83_08060</name>
</gene>
<feature type="domain" description="HTH tetR-type" evidence="5">
    <location>
        <begin position="8"/>
        <end position="68"/>
    </location>
</feature>
<dbReference type="GO" id="GO:0003700">
    <property type="term" value="F:DNA-binding transcription factor activity"/>
    <property type="evidence" value="ECO:0007669"/>
    <property type="project" value="TreeGrafter"/>
</dbReference>
<protein>
    <submittedName>
        <fullName evidence="6">DUF1956 domain-containing protein</fullName>
    </submittedName>
</protein>
<dbReference type="InterPro" id="IPR001647">
    <property type="entry name" value="HTH_TetR"/>
</dbReference>
<reference evidence="6 7" key="1">
    <citation type="journal article" date="2019" name="Biochem. Eng. J.">
        <title>Metabolic engineering of the marine bacteria Neptunomonas concharum for the production of acetoin and meso-2,3-butanediol from acetate.</title>
        <authorList>
            <person name="Li W."/>
            <person name="Pu N."/>
            <person name="Liu C.-X."/>
            <person name="Yuan Q.-P."/>
            <person name="Li Z.-J."/>
        </authorList>
    </citation>
    <scope>NUCLEOTIDE SEQUENCE [LARGE SCALE GENOMIC DNA]</scope>
    <source>
        <strain evidence="6 7">JCM17730</strain>
    </source>
</reference>
<dbReference type="PROSITE" id="PS50977">
    <property type="entry name" value="HTH_TETR_2"/>
    <property type="match status" value="1"/>
</dbReference>
<accession>A0A5P1RBK8</accession>
<evidence type="ECO:0000256" key="2">
    <source>
        <dbReference type="ARBA" id="ARBA00023125"/>
    </source>
</evidence>
<keyword evidence="7" id="KW-1185">Reference proteome</keyword>
<name>A0A5P1RBK8_9GAMM</name>
<dbReference type="Gene3D" id="1.10.357.10">
    <property type="entry name" value="Tetracycline Repressor, domain 2"/>
    <property type="match status" value="1"/>
</dbReference>
<dbReference type="KEGG" id="ncu:F0U83_08060"/>
<dbReference type="InterPro" id="IPR050109">
    <property type="entry name" value="HTH-type_TetR-like_transc_reg"/>
</dbReference>
<dbReference type="Proteomes" id="UP000324760">
    <property type="component" value="Chromosome"/>
</dbReference>
<dbReference type="RefSeq" id="WP_138987283.1">
    <property type="nucleotide sequence ID" value="NZ_CP043869.1"/>
</dbReference>
<dbReference type="PANTHER" id="PTHR30055:SF234">
    <property type="entry name" value="HTH-TYPE TRANSCRIPTIONAL REGULATOR BETI"/>
    <property type="match status" value="1"/>
</dbReference>
<evidence type="ECO:0000313" key="6">
    <source>
        <dbReference type="EMBL" id="QEQ96672.1"/>
    </source>
</evidence>
<dbReference type="SUPFAM" id="SSF48498">
    <property type="entry name" value="Tetracyclin repressor-like, C-terminal domain"/>
    <property type="match status" value="1"/>
</dbReference>
<evidence type="ECO:0000256" key="4">
    <source>
        <dbReference type="PROSITE-ProRule" id="PRU00335"/>
    </source>
</evidence>
<dbReference type="InterPro" id="IPR015292">
    <property type="entry name" value="Tscrpt_reg_YbiH_C"/>
</dbReference>
<dbReference type="Pfam" id="PF09209">
    <property type="entry name" value="CecR_C"/>
    <property type="match status" value="1"/>
</dbReference>
<dbReference type="SUPFAM" id="SSF46689">
    <property type="entry name" value="Homeodomain-like"/>
    <property type="match status" value="1"/>
</dbReference>
<sequence length="210" mass="23526">MGTLRDSERTRGKLIEAAGHLFAEKGFNGVTVRDIAKAANASLSSLNYHFRTKEALYHEALMDACQADSVPDKDKAALLKLDPKEALFILAKEALKEYRKQTTSNWRTALITRECREPSHEFKAVSEKHLTPETHFLAEIIGRAANKPATDYHVRFAVITLISLLETFGLYRHLIDEVSPGLDDFFKPKDGLAQHIVHLVLEAARNDTAT</sequence>